<protein>
    <recommendedName>
        <fullName evidence="1">Methyltransferase domain-containing protein</fullName>
    </recommendedName>
</protein>
<keyword evidence="3" id="KW-1185">Reference proteome</keyword>
<organism evidence="2 3">
    <name type="scientific">Letharia columbiana</name>
    <dbReference type="NCBI Taxonomy" id="112416"/>
    <lineage>
        <taxon>Eukaryota</taxon>
        <taxon>Fungi</taxon>
        <taxon>Dikarya</taxon>
        <taxon>Ascomycota</taxon>
        <taxon>Pezizomycotina</taxon>
        <taxon>Lecanoromycetes</taxon>
        <taxon>OSLEUM clade</taxon>
        <taxon>Lecanoromycetidae</taxon>
        <taxon>Lecanorales</taxon>
        <taxon>Lecanorineae</taxon>
        <taxon>Parmeliaceae</taxon>
        <taxon>Letharia</taxon>
    </lineage>
</organism>
<evidence type="ECO:0000259" key="1">
    <source>
        <dbReference type="Pfam" id="PF13649"/>
    </source>
</evidence>
<dbReference type="Proteomes" id="UP000578531">
    <property type="component" value="Unassembled WGS sequence"/>
</dbReference>
<dbReference type="CDD" id="cd02440">
    <property type="entry name" value="AdoMet_MTases"/>
    <property type="match status" value="1"/>
</dbReference>
<dbReference type="EMBL" id="JACCJC010000002">
    <property type="protein sequence ID" value="KAF6240964.1"/>
    <property type="molecule type" value="Genomic_DNA"/>
</dbReference>
<proteinExistence type="predicted"/>
<dbReference type="GeneID" id="59282435"/>
<dbReference type="RefSeq" id="XP_037170212.1">
    <property type="nucleotide sequence ID" value="XM_037302705.1"/>
</dbReference>
<dbReference type="PANTHER" id="PTHR43591:SF24">
    <property type="entry name" value="2-METHOXY-6-POLYPRENYL-1,4-BENZOQUINOL METHYLASE, MITOCHONDRIAL"/>
    <property type="match status" value="1"/>
</dbReference>
<dbReference type="InterPro" id="IPR041698">
    <property type="entry name" value="Methyltransf_25"/>
</dbReference>
<dbReference type="Pfam" id="PF13649">
    <property type="entry name" value="Methyltransf_25"/>
    <property type="match status" value="1"/>
</dbReference>
<dbReference type="InterPro" id="IPR029063">
    <property type="entry name" value="SAM-dependent_MTases_sf"/>
</dbReference>
<comment type="caution">
    <text evidence="2">The sequence shown here is derived from an EMBL/GenBank/DDBJ whole genome shotgun (WGS) entry which is preliminary data.</text>
</comment>
<feature type="domain" description="Methyltransferase" evidence="1">
    <location>
        <begin position="74"/>
        <end position="159"/>
    </location>
</feature>
<accession>A0A8H6L9X8</accession>
<dbReference type="OrthoDB" id="506498at2759"/>
<gene>
    <name evidence="2" type="ORF">HO173_000757</name>
</gene>
<reference evidence="2 3" key="1">
    <citation type="journal article" date="2020" name="Genomics">
        <title>Complete, high-quality genomes from long-read metagenomic sequencing of two wolf lichen thalli reveals enigmatic genome architecture.</title>
        <authorList>
            <person name="McKenzie S.K."/>
            <person name="Walston R.F."/>
            <person name="Allen J.L."/>
        </authorList>
    </citation>
    <scope>NUCLEOTIDE SEQUENCE [LARGE SCALE GENOMIC DNA]</scope>
    <source>
        <strain evidence="2">WasteWater2</strain>
    </source>
</reference>
<sequence>MVDPQRDTIEVDPQYLEVVTIHDREFQKYSIDNSIHLVPVDEEEAYRLENQHRVFNLVFDGRLIFPPVTSPKNVLDCGYGAASWAMELAESYPDCQVIGIDISPQLKPDETPANFEPQLDDINLPFTFESNTFDLVQSRMVGGGINISRWPSYLRDIKR</sequence>
<dbReference type="AlphaFoldDB" id="A0A8H6L9X8"/>
<name>A0A8H6L9X8_9LECA</name>
<evidence type="ECO:0000313" key="2">
    <source>
        <dbReference type="EMBL" id="KAF6240964.1"/>
    </source>
</evidence>
<dbReference type="GO" id="GO:0008168">
    <property type="term" value="F:methyltransferase activity"/>
    <property type="evidence" value="ECO:0007669"/>
    <property type="project" value="TreeGrafter"/>
</dbReference>
<dbReference type="Gene3D" id="3.40.50.150">
    <property type="entry name" value="Vaccinia Virus protein VP39"/>
    <property type="match status" value="1"/>
</dbReference>
<evidence type="ECO:0000313" key="3">
    <source>
        <dbReference type="Proteomes" id="UP000578531"/>
    </source>
</evidence>
<dbReference type="SUPFAM" id="SSF53335">
    <property type="entry name" value="S-adenosyl-L-methionine-dependent methyltransferases"/>
    <property type="match status" value="1"/>
</dbReference>
<dbReference type="PANTHER" id="PTHR43591">
    <property type="entry name" value="METHYLTRANSFERASE"/>
    <property type="match status" value="1"/>
</dbReference>